<dbReference type="Proteomes" id="UP000265882">
    <property type="component" value="Unassembled WGS sequence"/>
</dbReference>
<keyword evidence="3" id="KW-0269">Exonuclease</keyword>
<organism evidence="3 4">
    <name type="scientific">Abyssobacteria bacterium (strain SURF_5)</name>
    <dbReference type="NCBI Taxonomy" id="2093360"/>
    <lineage>
        <taxon>Bacteria</taxon>
        <taxon>Pseudomonadati</taxon>
        <taxon>Candidatus Hydrogenedentota</taxon>
        <taxon>Candidatus Abyssobacteria</taxon>
    </lineage>
</organism>
<keyword evidence="3" id="KW-0540">Nuclease</keyword>
<dbReference type="PANTHER" id="PTHR30337">
    <property type="entry name" value="COMPONENT OF ATP-DEPENDENT DSDNA EXONUCLEASE"/>
    <property type="match status" value="1"/>
</dbReference>
<evidence type="ECO:0000313" key="3">
    <source>
        <dbReference type="EMBL" id="RJP22474.1"/>
    </source>
</evidence>
<dbReference type="InterPro" id="IPR050535">
    <property type="entry name" value="DNA_Repair-Maintenance_Comp"/>
</dbReference>
<dbReference type="AlphaFoldDB" id="A0A3A4P3B2"/>
<dbReference type="GO" id="GO:0004527">
    <property type="term" value="F:exonuclease activity"/>
    <property type="evidence" value="ECO:0007669"/>
    <property type="project" value="UniProtKB-KW"/>
</dbReference>
<evidence type="ECO:0000259" key="2">
    <source>
        <dbReference type="Pfam" id="PF00149"/>
    </source>
</evidence>
<dbReference type="InterPro" id="IPR041796">
    <property type="entry name" value="Mre11_N"/>
</dbReference>
<keyword evidence="1" id="KW-0378">Hydrolase</keyword>
<comment type="caution">
    <text evidence="3">The sequence shown here is derived from an EMBL/GenBank/DDBJ whole genome shotgun (WGS) entry which is preliminary data.</text>
</comment>
<accession>A0A3A4P3B2</accession>
<name>A0A3A4P3B2_ABYX5</name>
<feature type="domain" description="Calcineurin-like phosphoesterase" evidence="2">
    <location>
        <begin position="3"/>
        <end position="198"/>
    </location>
</feature>
<dbReference type="EMBL" id="QZKU01000057">
    <property type="protein sequence ID" value="RJP22474.1"/>
    <property type="molecule type" value="Genomic_DNA"/>
</dbReference>
<protein>
    <submittedName>
        <fullName evidence="3">Exonuclease SbcCD subunit D</fullName>
    </submittedName>
</protein>
<dbReference type="InterPro" id="IPR029052">
    <property type="entry name" value="Metallo-depent_PP-like"/>
</dbReference>
<gene>
    <name evidence="3" type="ORF">C4520_08205</name>
</gene>
<evidence type="ECO:0000256" key="1">
    <source>
        <dbReference type="ARBA" id="ARBA00022801"/>
    </source>
</evidence>
<dbReference type="InterPro" id="IPR004843">
    <property type="entry name" value="Calcineurin-like_PHP"/>
</dbReference>
<proteinExistence type="predicted"/>
<evidence type="ECO:0000313" key="4">
    <source>
        <dbReference type="Proteomes" id="UP000265882"/>
    </source>
</evidence>
<dbReference type="Gene3D" id="3.60.21.10">
    <property type="match status" value="1"/>
</dbReference>
<reference evidence="3 4" key="1">
    <citation type="journal article" date="2017" name="ISME J.">
        <title>Energy and carbon metabolisms in a deep terrestrial subsurface fluid microbial community.</title>
        <authorList>
            <person name="Momper L."/>
            <person name="Jungbluth S.P."/>
            <person name="Lee M.D."/>
            <person name="Amend J.P."/>
        </authorList>
    </citation>
    <scope>NUCLEOTIDE SEQUENCE [LARGE SCALE GENOMIC DNA]</scope>
    <source>
        <strain evidence="3">SURF_5</strain>
    </source>
</reference>
<dbReference type="Pfam" id="PF00149">
    <property type="entry name" value="Metallophos"/>
    <property type="match status" value="1"/>
</dbReference>
<sequence length="379" mass="42085">MSIRLMHLADLHLGAPLSYLGDKAEERARELESALVRALSAAAAKKVDAILISGDLFDRFNPPLDLVARVKNAFAKLSRENIPVLLIPGTHDSHRYARCIYHRERFPGVDVLMETGKPVQKQINGHTIYFYGFSGSDSPVSPSSLFCRTPADGMHVALVHGTVAENDRWESSPRDFSVTPADIGNSSFDYVALGHHHNFKQFKRGKTTALYPGTLEGLTFGESGDRFLVIVALDENGVSVEKLKHNRRALKEIEIDLSQSGLDCGESLERAIARFFDGESIASVSLTGSIDFLPSPKELEARLAGGFFHLQITDNTSIYDSAVMRSIAHDRTVRGIFARKMLKKIEIANVEEKPALELALRLTLQQFQQVHYENQRALD</sequence>
<dbReference type="PANTHER" id="PTHR30337:SF7">
    <property type="entry name" value="PHOSPHOESTERASE"/>
    <property type="match status" value="1"/>
</dbReference>
<dbReference type="SUPFAM" id="SSF56300">
    <property type="entry name" value="Metallo-dependent phosphatases"/>
    <property type="match status" value="1"/>
</dbReference>
<dbReference type="CDD" id="cd00840">
    <property type="entry name" value="MPP_Mre11_N"/>
    <property type="match status" value="1"/>
</dbReference>